<evidence type="ECO:0000313" key="4">
    <source>
        <dbReference type="Proteomes" id="UP000293520"/>
    </source>
</evidence>
<dbReference type="OrthoDB" id="9792788at2"/>
<dbReference type="InterPro" id="IPR007313">
    <property type="entry name" value="FxsA"/>
</dbReference>
<reference evidence="3 4" key="1">
    <citation type="submission" date="2019-02" db="EMBL/GenBank/DDBJ databases">
        <title>Paracoccus subflavus sp. nov., isolated from marine sediment of the Pacific Ocean.</title>
        <authorList>
            <person name="Zhang G."/>
        </authorList>
    </citation>
    <scope>NUCLEOTIDE SEQUENCE [LARGE SCALE GENOMIC DNA]</scope>
    <source>
        <strain evidence="3 4">GY0581</strain>
    </source>
</reference>
<sequence length="183" mass="20184">MWLLWLVAALPIIEIALFIQVGGLIGLWATLGLVVLSAMLGIAVIRSQGVHAWQEAQRSLMQLRDPSRPLAHGMMLMVAGLLLIMPGFLTDSLGLLLLIPPVRDLLMRRAGRRMRVRTTVATARREAHRPPYAGGVIDADYVVEDDLPRDRPVPPDLPNDDADNGMGDRTVPPRHDGSGWTRH</sequence>
<dbReference type="PANTHER" id="PTHR35335">
    <property type="entry name" value="UPF0716 PROTEIN FXSA"/>
    <property type="match status" value="1"/>
</dbReference>
<dbReference type="AlphaFoldDB" id="A0A4Q9G5U2"/>
<dbReference type="Proteomes" id="UP000293520">
    <property type="component" value="Unassembled WGS sequence"/>
</dbReference>
<dbReference type="RefSeq" id="WP_130990911.1">
    <property type="nucleotide sequence ID" value="NZ_SISK01000005.1"/>
</dbReference>
<dbReference type="NCBIfam" id="NF008528">
    <property type="entry name" value="PRK11463.1-2"/>
    <property type="match status" value="1"/>
</dbReference>
<proteinExistence type="predicted"/>
<organism evidence="3 4">
    <name type="scientific">Paracoccus subflavus</name>
    <dbReference type="NCBI Taxonomy" id="2528244"/>
    <lineage>
        <taxon>Bacteria</taxon>
        <taxon>Pseudomonadati</taxon>
        <taxon>Pseudomonadota</taxon>
        <taxon>Alphaproteobacteria</taxon>
        <taxon>Rhodobacterales</taxon>
        <taxon>Paracoccaceae</taxon>
        <taxon>Paracoccus</taxon>
    </lineage>
</organism>
<dbReference type="PANTHER" id="PTHR35335:SF1">
    <property type="entry name" value="UPF0716 PROTEIN FXSA"/>
    <property type="match status" value="1"/>
</dbReference>
<keyword evidence="2" id="KW-0812">Transmembrane</keyword>
<evidence type="ECO:0000256" key="1">
    <source>
        <dbReference type="SAM" id="MobiDB-lite"/>
    </source>
</evidence>
<evidence type="ECO:0000313" key="3">
    <source>
        <dbReference type="EMBL" id="TBN40447.1"/>
    </source>
</evidence>
<evidence type="ECO:0000256" key="2">
    <source>
        <dbReference type="SAM" id="Phobius"/>
    </source>
</evidence>
<keyword evidence="4" id="KW-1185">Reference proteome</keyword>
<keyword evidence="2" id="KW-0472">Membrane</keyword>
<dbReference type="Pfam" id="PF04186">
    <property type="entry name" value="FxsA"/>
    <property type="match status" value="1"/>
</dbReference>
<gene>
    <name evidence="3" type="ORF">EYE42_08610</name>
</gene>
<dbReference type="GO" id="GO:0016020">
    <property type="term" value="C:membrane"/>
    <property type="evidence" value="ECO:0007669"/>
    <property type="project" value="InterPro"/>
</dbReference>
<name>A0A4Q9G5U2_9RHOB</name>
<dbReference type="EMBL" id="SISK01000005">
    <property type="protein sequence ID" value="TBN40447.1"/>
    <property type="molecule type" value="Genomic_DNA"/>
</dbReference>
<feature type="region of interest" description="Disordered" evidence="1">
    <location>
        <begin position="147"/>
        <end position="183"/>
    </location>
</feature>
<comment type="caution">
    <text evidence="3">The sequence shown here is derived from an EMBL/GenBank/DDBJ whole genome shotgun (WGS) entry which is preliminary data.</text>
</comment>
<keyword evidence="2" id="KW-1133">Transmembrane helix</keyword>
<protein>
    <submittedName>
        <fullName evidence="3">FxsA family protein</fullName>
    </submittedName>
</protein>
<feature type="transmembrane region" description="Helical" evidence="2">
    <location>
        <begin position="28"/>
        <end position="53"/>
    </location>
</feature>
<feature type="transmembrane region" description="Helical" evidence="2">
    <location>
        <begin position="74"/>
        <end position="99"/>
    </location>
</feature>
<accession>A0A4Q9G5U2</accession>